<sequence>MGLFSSSKKPQTKAEVLSVQPTRTIFLKQHIGLAKTITAYDITSVVKSEFASDEFKKEARELANSGSVPPCLKMYLSNIFTKKYSIKMPLELISQPVPAEPQANADVAPVQPAPFSTSKADLVEVSELTLALFANGAKKLTFDPEHTNKTPNLKLKLCGESSEEEAFTLNGITYKWQLETKALTVTKFNLVKQLPDRSLVIGRLWAPAKWMRSSAITFDEGELDWIVVMSTCCALIAKLVQKVDNDTESDLVENLTTILS</sequence>
<name>A0A4Q4RWY6_9PLEO</name>
<evidence type="ECO:0000313" key="2">
    <source>
        <dbReference type="Proteomes" id="UP000293823"/>
    </source>
</evidence>
<keyword evidence="2" id="KW-1185">Reference proteome</keyword>
<proteinExistence type="predicted"/>
<dbReference type="Proteomes" id="UP000293823">
    <property type="component" value="Unassembled WGS sequence"/>
</dbReference>
<accession>A0A4Q4RWY6</accession>
<gene>
    <name evidence="1" type="ORF">AA0113_g6874</name>
</gene>
<protein>
    <submittedName>
        <fullName evidence="1">Uncharacterized protein</fullName>
    </submittedName>
</protein>
<dbReference type="EMBL" id="PEJP01000025">
    <property type="protein sequence ID" value="RYO61496.1"/>
    <property type="molecule type" value="Genomic_DNA"/>
</dbReference>
<reference evidence="2" key="1">
    <citation type="journal article" date="2019" name="bioRxiv">
        <title>Genomics, evolutionary history and diagnostics of the Alternaria alternata species group including apple and Asian pear pathotypes.</title>
        <authorList>
            <person name="Armitage A.D."/>
            <person name="Cockerton H.M."/>
            <person name="Sreenivasaprasad S."/>
            <person name="Woodhall J.W."/>
            <person name="Lane C.R."/>
            <person name="Harrison R.J."/>
            <person name="Clarkson J.P."/>
        </authorList>
    </citation>
    <scope>NUCLEOTIDE SEQUENCE [LARGE SCALE GENOMIC DNA]</scope>
    <source>
        <strain evidence="2">RGR 97.0016</strain>
    </source>
</reference>
<comment type="caution">
    <text evidence="1">The sequence shown here is derived from an EMBL/GenBank/DDBJ whole genome shotgun (WGS) entry which is preliminary data.</text>
</comment>
<evidence type="ECO:0000313" key="1">
    <source>
        <dbReference type="EMBL" id="RYO61496.1"/>
    </source>
</evidence>
<organism evidence="1 2">
    <name type="scientific">Alternaria arborescens</name>
    <dbReference type="NCBI Taxonomy" id="156630"/>
    <lineage>
        <taxon>Eukaryota</taxon>
        <taxon>Fungi</taxon>
        <taxon>Dikarya</taxon>
        <taxon>Ascomycota</taxon>
        <taxon>Pezizomycotina</taxon>
        <taxon>Dothideomycetes</taxon>
        <taxon>Pleosporomycetidae</taxon>
        <taxon>Pleosporales</taxon>
        <taxon>Pleosporineae</taxon>
        <taxon>Pleosporaceae</taxon>
        <taxon>Alternaria</taxon>
        <taxon>Alternaria sect. Alternaria</taxon>
    </lineage>
</organism>
<dbReference type="AlphaFoldDB" id="A0A4Q4RWY6"/>
<dbReference type="OrthoDB" id="21214at2759"/>